<evidence type="ECO:0000256" key="4">
    <source>
        <dbReference type="ARBA" id="ARBA00022741"/>
    </source>
</evidence>
<sequence length="197" mass="23214">MIEELPKENKDKKKEFNRAFHSYLRNQNKLYVNSFNMIDRKAAIMIRINATIISAIIIFFQQIREMPYGRAMGLTLVLFCFFSLLFAINASRPHIYSLALNYREKVKKKYPSLSSNLFTVGMNDNKTLEEYEQAYDELFERQDLQVGNQVRAMFSFEHRIKQSFKYIEISYACIMIGFVLVIGLFFYINIDAMLSAQ</sequence>
<gene>
    <name evidence="10" type="ORF">EJ995_08625</name>
</gene>
<dbReference type="Pfam" id="PF18967">
    <property type="entry name" value="PycTM"/>
    <property type="match status" value="1"/>
</dbReference>
<protein>
    <recommendedName>
        <fullName evidence="9">Pycsar effector protein domain-containing protein</fullName>
    </recommendedName>
</protein>
<keyword evidence="11" id="KW-1185">Reference proteome</keyword>
<dbReference type="OrthoDB" id="1119545at2"/>
<keyword evidence="4" id="KW-0547">Nucleotide-binding</keyword>
<evidence type="ECO:0000256" key="7">
    <source>
        <dbReference type="ARBA" id="ARBA00023136"/>
    </source>
</evidence>
<evidence type="ECO:0000256" key="1">
    <source>
        <dbReference type="ARBA" id="ARBA00004236"/>
    </source>
</evidence>
<dbReference type="Proteomes" id="UP000279600">
    <property type="component" value="Chromosome"/>
</dbReference>
<evidence type="ECO:0000313" key="11">
    <source>
        <dbReference type="Proteomes" id="UP000279600"/>
    </source>
</evidence>
<accession>A0A3S9MYG8</accession>
<evidence type="ECO:0000256" key="3">
    <source>
        <dbReference type="ARBA" id="ARBA00022692"/>
    </source>
</evidence>
<feature type="domain" description="Pycsar effector protein" evidence="9">
    <location>
        <begin position="33"/>
        <end position="186"/>
    </location>
</feature>
<dbReference type="AlphaFoldDB" id="A0A3S9MYG8"/>
<evidence type="ECO:0000259" key="9">
    <source>
        <dbReference type="Pfam" id="PF18967"/>
    </source>
</evidence>
<evidence type="ECO:0000256" key="6">
    <source>
        <dbReference type="ARBA" id="ARBA00023118"/>
    </source>
</evidence>
<keyword evidence="5 8" id="KW-1133">Transmembrane helix</keyword>
<evidence type="ECO:0000256" key="8">
    <source>
        <dbReference type="SAM" id="Phobius"/>
    </source>
</evidence>
<comment type="subcellular location">
    <subcellularLocation>
        <location evidence="1">Cell membrane</location>
    </subcellularLocation>
</comment>
<evidence type="ECO:0000256" key="5">
    <source>
        <dbReference type="ARBA" id="ARBA00022989"/>
    </source>
</evidence>
<dbReference type="InterPro" id="IPR043760">
    <property type="entry name" value="PycTM_dom"/>
</dbReference>
<keyword evidence="7 8" id="KW-0472">Membrane</keyword>
<proteinExistence type="predicted"/>
<organism evidence="10 11">
    <name type="scientific">Nonlabens ponticola</name>
    <dbReference type="NCBI Taxonomy" id="2496866"/>
    <lineage>
        <taxon>Bacteria</taxon>
        <taxon>Pseudomonadati</taxon>
        <taxon>Bacteroidota</taxon>
        <taxon>Flavobacteriia</taxon>
        <taxon>Flavobacteriales</taxon>
        <taxon>Flavobacteriaceae</taxon>
        <taxon>Nonlabens</taxon>
    </lineage>
</organism>
<dbReference type="KEGG" id="noj:EJ995_08625"/>
<feature type="transmembrane region" description="Helical" evidence="8">
    <location>
        <begin position="169"/>
        <end position="190"/>
    </location>
</feature>
<keyword evidence="2" id="KW-1003">Cell membrane</keyword>
<keyword evidence="6" id="KW-0051">Antiviral defense</keyword>
<keyword evidence="3 8" id="KW-0812">Transmembrane</keyword>
<feature type="transmembrane region" description="Helical" evidence="8">
    <location>
        <begin position="69"/>
        <end position="88"/>
    </location>
</feature>
<evidence type="ECO:0000256" key="2">
    <source>
        <dbReference type="ARBA" id="ARBA00022475"/>
    </source>
</evidence>
<reference evidence="10 11" key="1">
    <citation type="submission" date="2018-12" db="EMBL/GenBank/DDBJ databases">
        <title>Complete genome of Nonlabens sp. MJ115.</title>
        <authorList>
            <person name="Choi H.S."/>
            <person name="Jung J."/>
        </authorList>
    </citation>
    <scope>NUCLEOTIDE SEQUENCE [LARGE SCALE GENOMIC DNA]</scope>
    <source>
        <strain evidence="10 11">MJ115</strain>
    </source>
</reference>
<evidence type="ECO:0000313" key="10">
    <source>
        <dbReference type="EMBL" id="AZQ44295.1"/>
    </source>
</evidence>
<dbReference type="EMBL" id="CP034549">
    <property type="protein sequence ID" value="AZQ44295.1"/>
    <property type="molecule type" value="Genomic_DNA"/>
</dbReference>
<name>A0A3S9MYG8_9FLAO</name>
<feature type="transmembrane region" description="Helical" evidence="8">
    <location>
        <begin position="44"/>
        <end position="63"/>
    </location>
</feature>
<dbReference type="RefSeq" id="WP_126447592.1">
    <property type="nucleotide sequence ID" value="NZ_CP034549.1"/>
</dbReference>